<dbReference type="PANTHER" id="PTHR21664:SF1">
    <property type="entry name" value="NUDC DOMAIN-CONTAINING PROTEIN 1"/>
    <property type="match status" value="1"/>
</dbReference>
<keyword evidence="4" id="KW-0963">Cytoplasm</keyword>
<evidence type="ECO:0000256" key="3">
    <source>
        <dbReference type="ARBA" id="ARBA00018915"/>
    </source>
</evidence>
<proteinExistence type="evidence at transcript level"/>
<dbReference type="InterPro" id="IPR007052">
    <property type="entry name" value="CS_dom"/>
</dbReference>
<evidence type="ECO:0000256" key="4">
    <source>
        <dbReference type="ARBA" id="ARBA00022490"/>
    </source>
</evidence>
<accession>A0A4Y7M3N5</accession>
<dbReference type="GO" id="GO:0005737">
    <property type="term" value="C:cytoplasm"/>
    <property type="evidence" value="ECO:0007669"/>
    <property type="project" value="UniProtKB-SubCell"/>
</dbReference>
<keyword evidence="5" id="KW-0539">Nucleus</keyword>
<evidence type="ECO:0000313" key="7">
    <source>
        <dbReference type="EMBL" id="SVE74275.1"/>
    </source>
</evidence>
<dbReference type="InterPro" id="IPR037895">
    <property type="entry name" value="NUDCD1"/>
</dbReference>
<dbReference type="Pfam" id="PF04969">
    <property type="entry name" value="CS"/>
    <property type="match status" value="1"/>
</dbReference>
<dbReference type="Gene3D" id="2.60.40.790">
    <property type="match status" value="1"/>
</dbReference>
<name>A0A4Y7M3N5_9CRUS</name>
<organism evidence="7">
    <name type="scientific">Daphnia barbata</name>
    <dbReference type="NCBI Taxonomy" id="414587"/>
    <lineage>
        <taxon>Eukaryota</taxon>
        <taxon>Metazoa</taxon>
        <taxon>Ecdysozoa</taxon>
        <taxon>Arthropoda</taxon>
        <taxon>Crustacea</taxon>
        <taxon>Branchiopoda</taxon>
        <taxon>Diplostraca</taxon>
        <taxon>Cladocera</taxon>
        <taxon>Anomopoda</taxon>
        <taxon>Daphniidae</taxon>
        <taxon>Daphnia</taxon>
    </lineage>
</organism>
<comment type="subcellular location">
    <subcellularLocation>
        <location evidence="2">Cytoplasm</location>
    </subcellularLocation>
    <subcellularLocation>
        <location evidence="1">Nucleus</location>
    </subcellularLocation>
</comment>
<dbReference type="GO" id="GO:0005634">
    <property type="term" value="C:nucleus"/>
    <property type="evidence" value="ECO:0007669"/>
    <property type="project" value="UniProtKB-SubCell"/>
</dbReference>
<dbReference type="PROSITE" id="PS51203">
    <property type="entry name" value="CS"/>
    <property type="match status" value="1"/>
</dbReference>
<evidence type="ECO:0000256" key="2">
    <source>
        <dbReference type="ARBA" id="ARBA00004496"/>
    </source>
</evidence>
<dbReference type="AlphaFoldDB" id="A0A4Y7M3N5"/>
<reference evidence="7" key="1">
    <citation type="submission" date="2018-08" db="EMBL/GenBank/DDBJ databases">
        <authorList>
            <person name="Cornetti L."/>
        </authorList>
    </citation>
    <scope>NUCLEOTIDE SEQUENCE</scope>
    <source>
        <strain evidence="7">ZW-BAR-1</strain>
    </source>
</reference>
<feature type="domain" description="CS" evidence="6">
    <location>
        <begin position="228"/>
        <end position="315"/>
    </location>
</feature>
<sequence length="379" mass="43531">MEQLFELRPKKDLLDPTFEGYKLSLDSLPVYKHEVPVAVEHLKPNEEQFSFQHVKIFGLHNHLIDDPWSAEVAFFISNNLQVFKINLHSLVSQNPEFQPVWQIPQQGETRDGWFNASLSFPSPELAVVTDGRDQVDSQIALSVFGCSERETPFINCLEWVEYEHADGHWSLKQLKRLAVPHGLDYASVLSPGKSLCLIAREPLGMIFDSTRDIAVPVSNSATMQDEGESKVVYTWAESPEEVTVWMVFDNRTSKHDLIVKIESQTLKVVYKNETYLDGELAHPISVSSSTWTLSDGKLEIILSKTDKSLNWNNLIRSDVRGRKVLDAETAADYESIINMTMKEMVQYWHSVQWFQVVSPVYRFLKFDLASWEWWTTSCL</sequence>
<gene>
    <name evidence="7" type="primary">EOG090X08S2</name>
</gene>
<evidence type="ECO:0000256" key="5">
    <source>
        <dbReference type="ARBA" id="ARBA00023242"/>
    </source>
</evidence>
<dbReference type="InterPro" id="IPR008978">
    <property type="entry name" value="HSP20-like_chaperone"/>
</dbReference>
<protein>
    <recommendedName>
        <fullName evidence="3">NudC domain-containing protein 1</fullName>
    </recommendedName>
</protein>
<evidence type="ECO:0000256" key="1">
    <source>
        <dbReference type="ARBA" id="ARBA00004123"/>
    </source>
</evidence>
<dbReference type="CDD" id="cd06467">
    <property type="entry name" value="p23_NUDC_like"/>
    <property type="match status" value="1"/>
</dbReference>
<dbReference type="EMBL" id="LR004656">
    <property type="protein sequence ID" value="SVE74275.1"/>
    <property type="molecule type" value="mRNA"/>
</dbReference>
<dbReference type="SUPFAM" id="SSF49764">
    <property type="entry name" value="HSP20-like chaperones"/>
    <property type="match status" value="1"/>
</dbReference>
<dbReference type="PANTHER" id="PTHR21664">
    <property type="entry name" value="CHRONIC MYELOGENOUS LEUKEMIA TUMOR ANTIGEN 66"/>
    <property type="match status" value="1"/>
</dbReference>
<evidence type="ECO:0000259" key="6">
    <source>
        <dbReference type="PROSITE" id="PS51203"/>
    </source>
</evidence>